<sequence length="210" mass="24736">MTDFSTIKKLFHISESNGFANKEIETIKNIFGNLPQVFVDYYAELGKIQDLNQTQDLLITPERFQYYQHNDFLIFYSENQRACVWGINKQDLLNANPPVYISYDQKTWLLETETLLEFFTAMAFLQAAFALQFPSESFKELKQNEIDFIVENYKNKNVAFKQWCEGIKFYGNYSDDVIIIMSNNQLFYSANTEEHFCEMDENLSKLGIEM</sequence>
<evidence type="ECO:0000313" key="1">
    <source>
        <dbReference type="EMBL" id="OXB05910.1"/>
    </source>
</evidence>
<gene>
    <name evidence="1" type="ORF">B0A72_07840</name>
    <name evidence="2" type="ORF">SAMN05444387_2083</name>
</gene>
<dbReference type="Proteomes" id="UP000184216">
    <property type="component" value="Unassembled WGS sequence"/>
</dbReference>
<keyword evidence="3" id="KW-1185">Reference proteome</keyword>
<protein>
    <recommendedName>
        <fullName evidence="5">SMI1/KNR4 family protein</fullName>
    </recommendedName>
</protein>
<comment type="caution">
    <text evidence="1">The sequence shown here is derived from an EMBL/GenBank/DDBJ whole genome shotgun (WGS) entry which is preliminary data.</text>
</comment>
<evidence type="ECO:0000313" key="4">
    <source>
        <dbReference type="Proteomes" id="UP000198431"/>
    </source>
</evidence>
<name>A0AB36P4U7_9FLAO</name>
<evidence type="ECO:0008006" key="5">
    <source>
        <dbReference type="Google" id="ProtNLM"/>
    </source>
</evidence>
<organism evidence="1 4">
    <name type="scientific">Flavobacterium pectinovorum</name>
    <dbReference type="NCBI Taxonomy" id="29533"/>
    <lineage>
        <taxon>Bacteria</taxon>
        <taxon>Pseudomonadati</taxon>
        <taxon>Bacteroidota</taxon>
        <taxon>Flavobacteriia</taxon>
        <taxon>Flavobacteriales</taxon>
        <taxon>Flavobacteriaceae</taxon>
        <taxon>Flavobacterium</taxon>
    </lineage>
</organism>
<dbReference type="EMBL" id="MUHB01000007">
    <property type="protein sequence ID" value="OXB05910.1"/>
    <property type="molecule type" value="Genomic_DNA"/>
</dbReference>
<reference evidence="2 3" key="2">
    <citation type="submission" date="2016-11" db="EMBL/GenBank/DDBJ databases">
        <authorList>
            <person name="Varghese N."/>
            <person name="Submissions S."/>
        </authorList>
    </citation>
    <scope>NUCLEOTIDE SEQUENCE [LARGE SCALE GENOMIC DNA]</scope>
    <source>
        <strain evidence="2 3">DSM 6368</strain>
    </source>
</reference>
<dbReference type="AlphaFoldDB" id="A0AB36P4U7"/>
<dbReference type="Proteomes" id="UP000198431">
    <property type="component" value="Unassembled WGS sequence"/>
</dbReference>
<proteinExistence type="predicted"/>
<dbReference type="EMBL" id="FRBX01000002">
    <property type="protein sequence ID" value="SHM16198.1"/>
    <property type="molecule type" value="Genomic_DNA"/>
</dbReference>
<evidence type="ECO:0000313" key="3">
    <source>
        <dbReference type="Proteomes" id="UP000184216"/>
    </source>
</evidence>
<evidence type="ECO:0000313" key="2">
    <source>
        <dbReference type="EMBL" id="SHM16198.1"/>
    </source>
</evidence>
<accession>A0AB36P4U7</accession>
<reference evidence="1 4" key="1">
    <citation type="submission" date="2016-11" db="EMBL/GenBank/DDBJ databases">
        <title>Whole genomes of Flavobacteriaceae.</title>
        <authorList>
            <person name="Stine C."/>
            <person name="Li C."/>
            <person name="Tadesse D."/>
        </authorList>
    </citation>
    <scope>NUCLEOTIDE SEQUENCE [LARGE SCALE GENOMIC DNA]</scope>
    <source>
        <strain evidence="1 4">ATCC 19366</strain>
    </source>
</reference>
<dbReference type="RefSeq" id="WP_073394926.1">
    <property type="nucleotide sequence ID" value="NZ_FRBX01000002.1"/>
</dbReference>